<keyword evidence="1" id="KW-0472">Membrane</keyword>
<gene>
    <name evidence="2" type="ORF">A9309_00625</name>
</gene>
<dbReference type="EMBL" id="LZMS01000083">
    <property type="protein sequence ID" value="OBX60800.1"/>
    <property type="molecule type" value="Genomic_DNA"/>
</dbReference>
<dbReference type="OrthoDB" id="9902258at2"/>
<evidence type="ECO:0000313" key="3">
    <source>
        <dbReference type="Proteomes" id="UP000092607"/>
    </source>
</evidence>
<feature type="transmembrane region" description="Helical" evidence="1">
    <location>
        <begin position="174"/>
        <end position="191"/>
    </location>
</feature>
<evidence type="ECO:0000313" key="2">
    <source>
        <dbReference type="EMBL" id="OBX60800.1"/>
    </source>
</evidence>
<dbReference type="Proteomes" id="UP000092607">
    <property type="component" value="Unassembled WGS sequence"/>
</dbReference>
<keyword evidence="1" id="KW-1133">Transmembrane helix</keyword>
<dbReference type="AlphaFoldDB" id="A0A1B8PXT9"/>
<protein>
    <submittedName>
        <fullName evidence="2">Uncharacterized protein</fullName>
    </submittedName>
</protein>
<dbReference type="RefSeq" id="WP_065255768.1">
    <property type="nucleotide sequence ID" value="NZ_JARDJM010000009.1"/>
</dbReference>
<organism evidence="2 3">
    <name type="scientific">Moraxella lacunata</name>
    <dbReference type="NCBI Taxonomy" id="477"/>
    <lineage>
        <taxon>Bacteria</taxon>
        <taxon>Pseudomonadati</taxon>
        <taxon>Pseudomonadota</taxon>
        <taxon>Gammaproteobacteria</taxon>
        <taxon>Moraxellales</taxon>
        <taxon>Moraxellaceae</taxon>
        <taxon>Moraxella</taxon>
    </lineage>
</organism>
<sequence length="192" mass="22125">MLKAFLLFLYATIKTIGLIILWFVLAGVISHGISELNTERYQLNDTPHDGFMIIGTDADNGYYRQTWQEYQTNPKLPLTIPDKDCIEDCLKQLDNGNYLFINESAMYMSHSEYQIKGNKIIPISFKTYHLGHIFVGMIGAFFVRGFLKYLFSIFQIRKDKQAMISYHKELAKNLLIACAVLGIFWAVIYLTA</sequence>
<comment type="caution">
    <text evidence="2">The sequence shown here is derived from an EMBL/GenBank/DDBJ whole genome shotgun (WGS) entry which is preliminary data.</text>
</comment>
<feature type="transmembrane region" description="Helical" evidence="1">
    <location>
        <begin position="7"/>
        <end position="29"/>
    </location>
</feature>
<feature type="transmembrane region" description="Helical" evidence="1">
    <location>
        <begin position="133"/>
        <end position="154"/>
    </location>
</feature>
<reference evidence="2 3" key="1">
    <citation type="submission" date="2016-06" db="EMBL/GenBank/DDBJ databases">
        <title>Draft genome of Moraxella lacunata CCUG 57757A.</title>
        <authorList>
            <person name="Salva-Serra F."/>
            <person name="Engstrom-Jakobsson H."/>
            <person name="Thorell K."/>
            <person name="Gonzales-Siles L."/>
            <person name="Karlsson R."/>
            <person name="Boulund F."/>
            <person name="Engstrand L."/>
            <person name="Kristiansson E."/>
            <person name="Moore E."/>
        </authorList>
    </citation>
    <scope>NUCLEOTIDE SEQUENCE [LARGE SCALE GENOMIC DNA]</scope>
    <source>
        <strain evidence="2 3">CCUG 57757A</strain>
    </source>
</reference>
<keyword evidence="1" id="KW-0812">Transmembrane</keyword>
<accession>A0A1B8PXT9</accession>
<evidence type="ECO:0000256" key="1">
    <source>
        <dbReference type="SAM" id="Phobius"/>
    </source>
</evidence>
<proteinExistence type="predicted"/>
<name>A0A1B8PXT9_MORLA</name>